<evidence type="ECO:0000259" key="11">
    <source>
        <dbReference type="PROSITE" id="PS50222"/>
    </source>
</evidence>
<feature type="transmembrane region" description="Helical" evidence="10">
    <location>
        <begin position="417"/>
        <end position="437"/>
    </location>
</feature>
<dbReference type="Proteomes" id="UP001632037">
    <property type="component" value="Unassembled WGS sequence"/>
</dbReference>
<proteinExistence type="predicted"/>
<dbReference type="Pfam" id="PF01794">
    <property type="entry name" value="Ferric_reduct"/>
    <property type="match status" value="1"/>
</dbReference>
<dbReference type="SUPFAM" id="SSF52343">
    <property type="entry name" value="Ferredoxin reductase-like, C-terminal NADP-linked domain"/>
    <property type="match status" value="1"/>
</dbReference>
<dbReference type="CDD" id="cd06186">
    <property type="entry name" value="NOX_Duox_like_FAD_NADP"/>
    <property type="match status" value="1"/>
</dbReference>
<dbReference type="PRINTS" id="PR00466">
    <property type="entry name" value="GP91PHOX"/>
</dbReference>
<dbReference type="InterPro" id="IPR013112">
    <property type="entry name" value="FAD-bd_8"/>
</dbReference>
<evidence type="ECO:0008006" key="15">
    <source>
        <dbReference type="Google" id="ProtNLM"/>
    </source>
</evidence>
<feature type="transmembrane region" description="Helical" evidence="10">
    <location>
        <begin position="458"/>
        <end position="480"/>
    </location>
</feature>
<keyword evidence="6" id="KW-0521">NADP</keyword>
<evidence type="ECO:0000313" key="13">
    <source>
        <dbReference type="EMBL" id="KAL3673536.1"/>
    </source>
</evidence>
<keyword evidence="14" id="KW-1185">Reference proteome</keyword>
<dbReference type="Gene3D" id="3.40.50.80">
    <property type="entry name" value="Nucleotide-binding domain of ferredoxin-NADP reductase (FNR) module"/>
    <property type="match status" value="1"/>
</dbReference>
<dbReference type="GO" id="GO:0016175">
    <property type="term" value="F:superoxide-generating NAD(P)H oxidase activity"/>
    <property type="evidence" value="ECO:0007669"/>
    <property type="project" value="UniProtKB-ARBA"/>
</dbReference>
<dbReference type="InterPro" id="IPR017938">
    <property type="entry name" value="Riboflavin_synthase-like_b-brl"/>
</dbReference>
<dbReference type="InterPro" id="IPR011992">
    <property type="entry name" value="EF-hand-dom_pair"/>
</dbReference>
<sequence length="898" mass="101834">MAASGSNFGSVASHSSFCFLQCVVQSMDRSRKEAGRGKPKNDLKITPAKTQALIDVSTPSPNTPRFGDKTTPMMSTMINMNQNPPLRKPATANFMDSNQFMSMNATTTGAVGNCKSHNRRSRRRRANVDAMMRSNTVRQSLSASQISGVSVTSENARKKCRVAPPAGKDDMYGPPPGSDVVTVPIPGDCNFEQKYTVAMSMDEKAFTPMEKLEALRDAMGNFTDNNGYIERETFSQAFEVDDNEFDGYATSTGTIDGNAILIDAVMKLGVNAHEKLRFIFDTLDPDNTGYVVEEQIVQLLESNFSSAKIDVVGMEFRTVAKLMFRKARVENDAMTFKQFCGVFEPYVTDSYHLEEAKRVYSAPIRPKSKFGQWYSDNKLRIWWLFFYFIVNNIAFWVKWFMYEVDPAIGWGLRIARANAQVAMLNCVFVLLPMCRSITQVMKRSKFLWSIIPFDDHIAFHKISGSVLLIAGLIHTIAHIFNEVYLYLVATPEEIKRSIFVQRHVSSFVNGERPPFTTMLQSLPVWTGVILLVITCISFPLAAIPKFRQGKFNVFWYSHMLFGPFLIVLSFHGAASWLARCSSYIWITPPFLLYLVERRFRYAKMFAAPVRIMEAMELDGTVALFIEKPRRFVYRPGMYLYLNCPQISSHEWHPFTISSAPGDNYISVHIRVCGDWTDAIARVIADCHACNLQYPDVYLDGPVGAPTQDYHRYKTVICIGGGIGVTPFASILKDVVHLWEDNRCLNCNHVRHPSSFQIQKLYFHWVTRGQESLSWFEGTMKQIAEMDRDNVIETHQYLSTVVLGGEENTSQLKMFQEFVHEQTGKDFVSGMDTKQLTHFGRPDWDKVFSEARAKHPGEEIGVFCCGPHELEEVLSNVCKKYSSSKAEGTIFDFHSEKFA</sequence>
<dbReference type="InterPro" id="IPR050369">
    <property type="entry name" value="RBOH/FRE"/>
</dbReference>
<feature type="transmembrane region" description="Helical" evidence="10">
    <location>
        <begin position="379"/>
        <end position="397"/>
    </location>
</feature>
<dbReference type="InterPro" id="IPR000778">
    <property type="entry name" value="Cyt_b245_heavy_chain"/>
</dbReference>
<keyword evidence="3 10" id="KW-0812">Transmembrane</keyword>
<dbReference type="Pfam" id="PF08030">
    <property type="entry name" value="NAD_binding_6"/>
    <property type="match status" value="1"/>
</dbReference>
<dbReference type="SFLD" id="SFLDG01169">
    <property type="entry name" value="NADPH_oxidase_subgroup_(NOX)"/>
    <property type="match status" value="1"/>
</dbReference>
<evidence type="ECO:0000256" key="5">
    <source>
        <dbReference type="ARBA" id="ARBA00022827"/>
    </source>
</evidence>
<evidence type="ECO:0000256" key="1">
    <source>
        <dbReference type="ARBA" id="ARBA00004141"/>
    </source>
</evidence>
<dbReference type="Gene3D" id="1.10.238.10">
    <property type="entry name" value="EF-hand"/>
    <property type="match status" value="1"/>
</dbReference>
<dbReference type="PANTHER" id="PTHR11972:SF153">
    <property type="entry name" value="SUPEROXIDE-GENERATING NADPH OXIDASE HEAVY CHAIN SUBUNIT A"/>
    <property type="match status" value="1"/>
</dbReference>
<dbReference type="GO" id="GO:0046872">
    <property type="term" value="F:metal ion binding"/>
    <property type="evidence" value="ECO:0007669"/>
    <property type="project" value="UniProtKB-KW"/>
</dbReference>
<dbReference type="PROSITE" id="PS50222">
    <property type="entry name" value="EF_HAND_2"/>
    <property type="match status" value="1"/>
</dbReference>
<accession>A0ABD3G4F2</accession>
<evidence type="ECO:0000256" key="3">
    <source>
        <dbReference type="ARBA" id="ARBA00022692"/>
    </source>
</evidence>
<dbReference type="Gene3D" id="2.40.30.10">
    <property type="entry name" value="Translation factors"/>
    <property type="match status" value="1"/>
</dbReference>
<protein>
    <recommendedName>
        <fullName evidence="15">Ferric reductase</fullName>
    </recommendedName>
</protein>
<dbReference type="InterPro" id="IPR017927">
    <property type="entry name" value="FAD-bd_FR_type"/>
</dbReference>
<feature type="transmembrane region" description="Helical" evidence="10">
    <location>
        <begin position="553"/>
        <end position="570"/>
    </location>
</feature>
<evidence type="ECO:0000256" key="9">
    <source>
        <dbReference type="ARBA" id="ARBA00023136"/>
    </source>
</evidence>
<keyword evidence="2" id="KW-0285">Flavoprotein</keyword>
<dbReference type="SFLD" id="SFLDG01168">
    <property type="entry name" value="Ferric_reductase_subgroup_(FRE"/>
    <property type="match status" value="1"/>
</dbReference>
<keyword evidence="4" id="KW-0479">Metal-binding</keyword>
<dbReference type="FunFam" id="3.40.50.80:FF:000040">
    <property type="entry name" value="Respiratory burst oxidase protein D"/>
    <property type="match status" value="1"/>
</dbReference>
<gene>
    <name evidence="13" type="ORF">V7S43_001243</name>
</gene>
<dbReference type="InterPro" id="IPR013130">
    <property type="entry name" value="Fe3_Rdtase_TM_dom"/>
</dbReference>
<name>A0ABD3G4F2_9STRA</name>
<dbReference type="PROSITE" id="PS51384">
    <property type="entry name" value="FAD_FR"/>
    <property type="match status" value="1"/>
</dbReference>
<evidence type="ECO:0000256" key="8">
    <source>
        <dbReference type="ARBA" id="ARBA00023002"/>
    </source>
</evidence>
<dbReference type="InterPro" id="IPR002048">
    <property type="entry name" value="EF_hand_dom"/>
</dbReference>
<dbReference type="SFLD" id="SFLDS00052">
    <property type="entry name" value="Ferric_Reductase_Domain"/>
    <property type="match status" value="1"/>
</dbReference>
<keyword evidence="9 10" id="KW-0472">Membrane</keyword>
<evidence type="ECO:0000256" key="6">
    <source>
        <dbReference type="ARBA" id="ARBA00022857"/>
    </source>
</evidence>
<dbReference type="InterPro" id="IPR039261">
    <property type="entry name" value="FNR_nucleotide-bd"/>
</dbReference>
<dbReference type="AlphaFoldDB" id="A0ABD3G4F2"/>
<comment type="caution">
    <text evidence="13">The sequence shown here is derived from an EMBL/GenBank/DDBJ whole genome shotgun (WGS) entry which is preliminary data.</text>
</comment>
<feature type="domain" description="FAD-binding FR-type" evidence="12">
    <location>
        <begin position="604"/>
        <end position="708"/>
    </location>
</feature>
<keyword evidence="7 10" id="KW-1133">Transmembrane helix</keyword>
<evidence type="ECO:0000256" key="2">
    <source>
        <dbReference type="ARBA" id="ARBA00022630"/>
    </source>
</evidence>
<dbReference type="SUPFAM" id="SSF63380">
    <property type="entry name" value="Riboflavin synthase domain-like"/>
    <property type="match status" value="1"/>
</dbReference>
<comment type="subcellular location">
    <subcellularLocation>
        <location evidence="1">Membrane</location>
        <topology evidence="1">Multi-pass membrane protein</topology>
    </subcellularLocation>
</comment>
<reference evidence="13 14" key="1">
    <citation type="submission" date="2024-09" db="EMBL/GenBank/DDBJ databases">
        <title>Genome sequencing and assembly of Phytophthora oleae, isolate VK10A, causative agent of rot of olive drupes.</title>
        <authorList>
            <person name="Conti Taguali S."/>
            <person name="Riolo M."/>
            <person name="La Spada F."/>
            <person name="Cacciola S.O."/>
            <person name="Dionisio G."/>
        </authorList>
    </citation>
    <scope>NUCLEOTIDE SEQUENCE [LARGE SCALE GENOMIC DNA]</scope>
    <source>
        <strain evidence="13 14">VK10A</strain>
    </source>
</reference>
<organism evidence="13 14">
    <name type="scientific">Phytophthora oleae</name>
    <dbReference type="NCBI Taxonomy" id="2107226"/>
    <lineage>
        <taxon>Eukaryota</taxon>
        <taxon>Sar</taxon>
        <taxon>Stramenopiles</taxon>
        <taxon>Oomycota</taxon>
        <taxon>Peronosporomycetes</taxon>
        <taxon>Peronosporales</taxon>
        <taxon>Peronosporaceae</taxon>
        <taxon>Phytophthora</taxon>
    </lineage>
</organism>
<dbReference type="Pfam" id="PF08022">
    <property type="entry name" value="FAD_binding_8"/>
    <property type="match status" value="1"/>
</dbReference>
<evidence type="ECO:0000313" key="14">
    <source>
        <dbReference type="Proteomes" id="UP001632037"/>
    </source>
</evidence>
<dbReference type="InterPro" id="IPR013121">
    <property type="entry name" value="Fe_red_NAD-bd_6"/>
</dbReference>
<dbReference type="EMBL" id="JBIMZQ010000002">
    <property type="protein sequence ID" value="KAL3673536.1"/>
    <property type="molecule type" value="Genomic_DNA"/>
</dbReference>
<feature type="transmembrane region" description="Helical" evidence="10">
    <location>
        <begin position="522"/>
        <end position="541"/>
    </location>
</feature>
<feature type="domain" description="EF-hand" evidence="11">
    <location>
        <begin position="271"/>
        <end position="306"/>
    </location>
</feature>
<dbReference type="SUPFAM" id="SSF47473">
    <property type="entry name" value="EF-hand"/>
    <property type="match status" value="1"/>
</dbReference>
<dbReference type="FunFam" id="2.40.30.10:FF:000059">
    <property type="entry name" value="dual oxidase isoform X1"/>
    <property type="match status" value="1"/>
</dbReference>
<keyword evidence="5" id="KW-0274">FAD</keyword>
<dbReference type="PANTHER" id="PTHR11972">
    <property type="entry name" value="NADPH OXIDASE"/>
    <property type="match status" value="1"/>
</dbReference>
<dbReference type="GO" id="GO:0042742">
    <property type="term" value="P:defense response to bacterium"/>
    <property type="evidence" value="ECO:0007669"/>
    <property type="project" value="UniProtKB-ARBA"/>
</dbReference>
<evidence type="ECO:0000256" key="7">
    <source>
        <dbReference type="ARBA" id="ARBA00022989"/>
    </source>
</evidence>
<keyword evidence="8" id="KW-0560">Oxidoreductase</keyword>
<dbReference type="GO" id="GO:0009653">
    <property type="term" value="P:anatomical structure morphogenesis"/>
    <property type="evidence" value="ECO:0007669"/>
    <property type="project" value="UniProtKB-ARBA"/>
</dbReference>
<evidence type="ECO:0000259" key="12">
    <source>
        <dbReference type="PROSITE" id="PS51384"/>
    </source>
</evidence>
<dbReference type="GO" id="GO:0016020">
    <property type="term" value="C:membrane"/>
    <property type="evidence" value="ECO:0007669"/>
    <property type="project" value="UniProtKB-SubCell"/>
</dbReference>
<evidence type="ECO:0000256" key="4">
    <source>
        <dbReference type="ARBA" id="ARBA00022723"/>
    </source>
</evidence>
<evidence type="ECO:0000256" key="10">
    <source>
        <dbReference type="SAM" id="Phobius"/>
    </source>
</evidence>